<organism evidence="1 2">
    <name type="scientific">Oedothorax gibbosus</name>
    <dbReference type="NCBI Taxonomy" id="931172"/>
    <lineage>
        <taxon>Eukaryota</taxon>
        <taxon>Metazoa</taxon>
        <taxon>Ecdysozoa</taxon>
        <taxon>Arthropoda</taxon>
        <taxon>Chelicerata</taxon>
        <taxon>Arachnida</taxon>
        <taxon>Araneae</taxon>
        <taxon>Araneomorphae</taxon>
        <taxon>Entelegynae</taxon>
        <taxon>Araneoidea</taxon>
        <taxon>Linyphiidae</taxon>
        <taxon>Erigoninae</taxon>
        <taxon>Oedothorax</taxon>
    </lineage>
</organism>
<name>A0AAV6UTY5_9ARAC</name>
<keyword evidence="2" id="KW-1185">Reference proteome</keyword>
<dbReference type="Proteomes" id="UP000827092">
    <property type="component" value="Unassembled WGS sequence"/>
</dbReference>
<evidence type="ECO:0000313" key="2">
    <source>
        <dbReference type="Proteomes" id="UP000827092"/>
    </source>
</evidence>
<proteinExistence type="predicted"/>
<sequence>MAFTNLENLHRKQYIYRKVYKIDNSRSLLLVGEEIPNLSISAPLVGWKAGNFLGLSQEIRFLRMFTGFILVTLGRKWLEKDCLLKQFKHDVCLAQTFMRVIRGKRFGAKAFCLSQPSGVSSRLGEKC</sequence>
<comment type="caution">
    <text evidence="1">The sequence shown here is derived from an EMBL/GenBank/DDBJ whole genome shotgun (WGS) entry which is preliminary data.</text>
</comment>
<dbReference type="AlphaFoldDB" id="A0AAV6UTY5"/>
<reference evidence="1 2" key="1">
    <citation type="journal article" date="2022" name="Nat. Ecol. Evol.">
        <title>A masculinizing supergene underlies an exaggerated male reproductive morph in a spider.</title>
        <authorList>
            <person name="Hendrickx F."/>
            <person name="De Corte Z."/>
            <person name="Sonet G."/>
            <person name="Van Belleghem S.M."/>
            <person name="Kostlbacher S."/>
            <person name="Vangestel C."/>
        </authorList>
    </citation>
    <scope>NUCLEOTIDE SEQUENCE [LARGE SCALE GENOMIC DNA]</scope>
    <source>
        <strain evidence="1">W744_W776</strain>
    </source>
</reference>
<protein>
    <submittedName>
        <fullName evidence="1">Uncharacterized protein</fullName>
    </submittedName>
</protein>
<gene>
    <name evidence="1" type="ORF">JTE90_020067</name>
</gene>
<evidence type="ECO:0000313" key="1">
    <source>
        <dbReference type="EMBL" id="KAG8187198.1"/>
    </source>
</evidence>
<dbReference type="EMBL" id="JAFNEN010000277">
    <property type="protein sequence ID" value="KAG8187198.1"/>
    <property type="molecule type" value="Genomic_DNA"/>
</dbReference>
<accession>A0AAV6UTY5</accession>